<dbReference type="PANTHER" id="PTHR46521:SF4">
    <property type="entry name" value="SUCROSE-PHOSPHATASE 2-RELATED"/>
    <property type="match status" value="1"/>
</dbReference>
<gene>
    <name evidence="8" type="ORF">HCG48_05550</name>
</gene>
<dbReference type="PANTHER" id="PTHR46521">
    <property type="entry name" value="SUCROSE-PHOSPHATASE 2-RELATED"/>
    <property type="match status" value="1"/>
</dbReference>
<dbReference type="InterPro" id="IPR051518">
    <property type="entry name" value="Sucrose_Phosphatase"/>
</dbReference>
<dbReference type="Gene3D" id="3.90.1070.10">
    <property type="match status" value="1"/>
</dbReference>
<dbReference type="KEGG" id="oxy:HCG48_05550"/>
<dbReference type="InterPro" id="IPR023214">
    <property type="entry name" value="HAD_sf"/>
</dbReference>
<protein>
    <recommendedName>
        <fullName evidence="4">sucrose-phosphate phosphatase</fullName>
        <ecNumber evidence="4">3.1.3.24</ecNumber>
    </recommendedName>
</protein>
<dbReference type="RefSeq" id="WP_168568257.1">
    <property type="nucleotide sequence ID" value="NZ_CP051167.1"/>
</dbReference>
<dbReference type="AlphaFoldDB" id="A0A6H1TVY8"/>
<dbReference type="Gene3D" id="3.40.50.1000">
    <property type="entry name" value="HAD superfamily/HAD-like"/>
    <property type="match status" value="1"/>
</dbReference>
<dbReference type="Proteomes" id="UP000500857">
    <property type="component" value="Chromosome"/>
</dbReference>
<keyword evidence="5 8" id="KW-0378">Hydrolase</keyword>
<evidence type="ECO:0000259" key="7">
    <source>
        <dbReference type="Pfam" id="PF05116"/>
    </source>
</evidence>
<dbReference type="GO" id="GO:0050307">
    <property type="term" value="F:sucrose-phosphate phosphatase activity"/>
    <property type="evidence" value="ECO:0007669"/>
    <property type="project" value="UniProtKB-EC"/>
</dbReference>
<comment type="pathway">
    <text evidence="2">Glycan biosynthesis; sucrose biosynthesis; sucrose from D-fructose 6-phosphate and UDP-alpha-D-glucose: step 2/2.</text>
</comment>
<dbReference type="Pfam" id="PF05116">
    <property type="entry name" value="S6PP"/>
    <property type="match status" value="1"/>
</dbReference>
<dbReference type="InterPro" id="IPR006380">
    <property type="entry name" value="SPP-like_dom"/>
</dbReference>
<sequence length="248" mass="27296">MNPFLFVTDLDNTFVGDDAALARLQQVLSEHRQTYGTKIVYSTGRSPTLYKQLKAEKQLLDPDALVTSVGTEIYTDGKETPDEDWVAILSQGWDREAIVAASAHFGDLVPQPDTEQRPFKVSYFLTEEAAIEVLPSFESALQERNLSVKLIYSAGKDLDVLPDNGNKGLAMQFLAKRLGFSPDRTVACGDSGNDIALFSVGDERGIIVGNAKPELRQWYEENASDALYLARAVCAGGILEGLEHFKFV</sequence>
<dbReference type="EC" id="3.1.3.24" evidence="4"/>
<evidence type="ECO:0000256" key="6">
    <source>
        <dbReference type="ARBA" id="ARBA00048036"/>
    </source>
</evidence>
<comment type="cofactor">
    <cofactor evidence="1">
        <name>Mg(2+)</name>
        <dbReference type="ChEBI" id="CHEBI:18420"/>
    </cofactor>
</comment>
<organism evidence="8 9">
    <name type="scientific">Oxynema aestuarii AP17</name>
    <dbReference type="NCBI Taxonomy" id="2064643"/>
    <lineage>
        <taxon>Bacteria</taxon>
        <taxon>Bacillati</taxon>
        <taxon>Cyanobacteriota</taxon>
        <taxon>Cyanophyceae</taxon>
        <taxon>Oscillatoriophycideae</taxon>
        <taxon>Oscillatoriales</taxon>
        <taxon>Oscillatoriaceae</taxon>
        <taxon>Oxynema</taxon>
        <taxon>Oxynema aestuarii</taxon>
    </lineage>
</organism>
<evidence type="ECO:0000256" key="5">
    <source>
        <dbReference type="ARBA" id="ARBA00022801"/>
    </source>
</evidence>
<dbReference type="SUPFAM" id="SSF56784">
    <property type="entry name" value="HAD-like"/>
    <property type="match status" value="1"/>
</dbReference>
<evidence type="ECO:0000256" key="4">
    <source>
        <dbReference type="ARBA" id="ARBA00013112"/>
    </source>
</evidence>
<keyword evidence="9" id="KW-1185">Reference proteome</keyword>
<accession>A0A6H1TVY8</accession>
<comment type="catalytic activity">
    <reaction evidence="6">
        <text>sucrose 6(F)-phosphate + H2O = sucrose + phosphate</text>
        <dbReference type="Rhea" id="RHEA:19289"/>
        <dbReference type="ChEBI" id="CHEBI:15377"/>
        <dbReference type="ChEBI" id="CHEBI:17992"/>
        <dbReference type="ChEBI" id="CHEBI:43474"/>
        <dbReference type="ChEBI" id="CHEBI:57723"/>
        <dbReference type="EC" id="3.1.3.24"/>
    </reaction>
</comment>
<comment type="similarity">
    <text evidence="3">Belongs to the sucrose phosphatase family.</text>
</comment>
<evidence type="ECO:0000256" key="1">
    <source>
        <dbReference type="ARBA" id="ARBA00001946"/>
    </source>
</evidence>
<dbReference type="CDD" id="cd02605">
    <property type="entry name" value="HAD_SPP"/>
    <property type="match status" value="1"/>
</dbReference>
<evidence type="ECO:0000313" key="9">
    <source>
        <dbReference type="Proteomes" id="UP000500857"/>
    </source>
</evidence>
<dbReference type="SFLD" id="SFLDG01140">
    <property type="entry name" value="C2.B:_Phosphomannomutase_and_P"/>
    <property type="match status" value="1"/>
</dbReference>
<dbReference type="InterPro" id="IPR036412">
    <property type="entry name" value="HAD-like_sf"/>
</dbReference>
<dbReference type="SFLD" id="SFLDG01141">
    <property type="entry name" value="C2.B.1:_Sucrose_Phosphatase_Li"/>
    <property type="match status" value="1"/>
</dbReference>
<reference evidence="8 9" key="1">
    <citation type="submission" date="2020-04" db="EMBL/GenBank/DDBJ databases">
        <authorList>
            <person name="Basu S."/>
            <person name="Maruthanayagam V."/>
            <person name="Chakraborty S."/>
            <person name="Pramanik A."/>
            <person name="Mukherjee J."/>
            <person name="Brink B."/>
        </authorList>
    </citation>
    <scope>NUCLEOTIDE SEQUENCE [LARGE SCALE GENOMIC DNA]</scope>
    <source>
        <strain evidence="8 9">AP17</strain>
    </source>
</reference>
<dbReference type="NCBIfam" id="TIGR01484">
    <property type="entry name" value="HAD-SF-IIB"/>
    <property type="match status" value="1"/>
</dbReference>
<evidence type="ECO:0000256" key="3">
    <source>
        <dbReference type="ARBA" id="ARBA00007211"/>
    </source>
</evidence>
<name>A0A6H1TVY8_9CYAN</name>
<dbReference type="SFLD" id="SFLDS00003">
    <property type="entry name" value="Haloacid_Dehalogenase"/>
    <property type="match status" value="1"/>
</dbReference>
<evidence type="ECO:0000256" key="2">
    <source>
        <dbReference type="ARBA" id="ARBA00005070"/>
    </source>
</evidence>
<dbReference type="InterPro" id="IPR012847">
    <property type="entry name" value="Sucrose_phosphatase_pln/cyn"/>
</dbReference>
<proteinExistence type="inferred from homology"/>
<dbReference type="InterPro" id="IPR006379">
    <property type="entry name" value="HAD-SF_hydro_IIB"/>
</dbReference>
<dbReference type="GO" id="GO:0000287">
    <property type="term" value="F:magnesium ion binding"/>
    <property type="evidence" value="ECO:0007669"/>
    <property type="project" value="InterPro"/>
</dbReference>
<dbReference type="EMBL" id="CP051167">
    <property type="protein sequence ID" value="QIZ70100.1"/>
    <property type="molecule type" value="Genomic_DNA"/>
</dbReference>
<evidence type="ECO:0000313" key="8">
    <source>
        <dbReference type="EMBL" id="QIZ70100.1"/>
    </source>
</evidence>
<dbReference type="GO" id="GO:0005986">
    <property type="term" value="P:sucrose biosynthetic process"/>
    <property type="evidence" value="ECO:0007669"/>
    <property type="project" value="UniProtKB-UniPathway"/>
</dbReference>
<dbReference type="NCBIfam" id="TIGR01485">
    <property type="entry name" value="SPP_plant-cyano"/>
    <property type="match status" value="1"/>
</dbReference>
<dbReference type="UniPathway" id="UPA00371">
    <property type="reaction ID" value="UER00546"/>
</dbReference>
<dbReference type="NCBIfam" id="TIGR01482">
    <property type="entry name" value="SPP-subfamily"/>
    <property type="match status" value="1"/>
</dbReference>
<feature type="domain" description="Sucrose phosphatase-like" evidence="7">
    <location>
        <begin position="3"/>
        <end position="246"/>
    </location>
</feature>